<feature type="disulfide bond" evidence="18">
    <location>
        <begin position="3041"/>
        <end position="3068"/>
    </location>
</feature>
<dbReference type="InterPro" id="IPR000742">
    <property type="entry name" value="EGF"/>
</dbReference>
<dbReference type="FunFam" id="2.10.25.10:FF:000260">
    <property type="entry name" value="Notch receptor 4"/>
    <property type="match status" value="1"/>
</dbReference>
<evidence type="ECO:0000256" key="15">
    <source>
        <dbReference type="ARBA" id="ARBA00023136"/>
    </source>
</evidence>
<keyword evidence="13" id="KW-0106">Calcium</keyword>
<dbReference type="Pfam" id="PF12661">
    <property type="entry name" value="hEGF"/>
    <property type="match status" value="2"/>
</dbReference>
<keyword evidence="6" id="KW-0597">Phosphoprotein</keyword>
<evidence type="ECO:0000256" key="4">
    <source>
        <dbReference type="ARBA" id="ARBA00022475"/>
    </source>
</evidence>
<dbReference type="InterPro" id="IPR035914">
    <property type="entry name" value="Sperma_CUB_dom_sf"/>
</dbReference>
<dbReference type="InterPro" id="IPR000859">
    <property type="entry name" value="CUB_dom"/>
</dbReference>
<protein>
    <submittedName>
        <fullName evidence="23">Cubilin</fullName>
    </submittedName>
</protein>
<dbReference type="Pfam" id="PF00431">
    <property type="entry name" value="CUB"/>
    <property type="match status" value="27"/>
</dbReference>
<feature type="chain" id="PRO_5035152694" evidence="21">
    <location>
        <begin position="21"/>
        <end position="3628"/>
    </location>
</feature>
<accession>A0A1L8FVN0</accession>
<evidence type="ECO:0000256" key="3">
    <source>
        <dbReference type="ARBA" id="ARBA00022448"/>
    </source>
</evidence>
<dbReference type="CTD" id="108718474"/>
<dbReference type="InterPro" id="IPR000152">
    <property type="entry name" value="EGF-type_Asp/Asn_hydroxyl_site"/>
</dbReference>
<keyword evidence="3" id="KW-0813">Transport</keyword>
<dbReference type="Gene3D" id="2.10.25.10">
    <property type="entry name" value="Laminin"/>
    <property type="match status" value="6"/>
</dbReference>
<dbReference type="GO" id="GO:0006508">
    <property type="term" value="P:proteolysis"/>
    <property type="evidence" value="ECO:0007669"/>
    <property type="project" value="UniProtKB-KW"/>
</dbReference>
<evidence type="ECO:0000256" key="12">
    <source>
        <dbReference type="ARBA" id="ARBA00022801"/>
    </source>
</evidence>
<keyword evidence="11" id="KW-0967">Endosome</keyword>
<keyword evidence="15" id="KW-0472">Membrane</keyword>
<evidence type="ECO:0000256" key="19">
    <source>
        <dbReference type="PROSITE-ProRule" id="PRU00076"/>
    </source>
</evidence>
<dbReference type="PaxDb" id="8355-A0A1L8FVN0"/>
<dbReference type="CDD" id="cd00054">
    <property type="entry name" value="EGF_CA"/>
    <property type="match status" value="6"/>
</dbReference>
<evidence type="ECO:0000313" key="22">
    <source>
        <dbReference type="Proteomes" id="UP000186698"/>
    </source>
</evidence>
<dbReference type="GO" id="GO:0015031">
    <property type="term" value="P:protein transport"/>
    <property type="evidence" value="ECO:0007669"/>
    <property type="project" value="UniProtKB-KW"/>
</dbReference>
<feature type="disulfide bond" evidence="19">
    <location>
        <begin position="418"/>
        <end position="427"/>
    </location>
</feature>
<dbReference type="InterPro" id="IPR013032">
    <property type="entry name" value="EGF-like_CS"/>
</dbReference>
<dbReference type="SMART" id="SM00042">
    <property type="entry name" value="CUB"/>
    <property type="match status" value="27"/>
</dbReference>
<dbReference type="SUPFAM" id="SSF57196">
    <property type="entry name" value="EGF/Laminin"/>
    <property type="match status" value="5"/>
</dbReference>
<dbReference type="SMART" id="SM00179">
    <property type="entry name" value="EGF_CA"/>
    <property type="match status" value="7"/>
</dbReference>
<dbReference type="Pfam" id="PF07645">
    <property type="entry name" value="EGF_CA"/>
    <property type="match status" value="3"/>
</dbReference>
<feature type="signal peptide" evidence="21">
    <location>
        <begin position="1"/>
        <end position="20"/>
    </location>
</feature>
<dbReference type="CDD" id="cd00041">
    <property type="entry name" value="CUB"/>
    <property type="match status" value="26"/>
</dbReference>
<keyword evidence="8" id="KW-0479">Metal-binding</keyword>
<dbReference type="KEGG" id="xla:108718474"/>
<dbReference type="FunFam" id="2.60.120.290:FF:000013">
    <property type="entry name" value="Membrane frizzled-related protein"/>
    <property type="match status" value="14"/>
</dbReference>
<evidence type="ECO:0000256" key="9">
    <source>
        <dbReference type="ARBA" id="ARBA00022729"/>
    </source>
</evidence>
<keyword evidence="4" id="KW-1003">Cell membrane</keyword>
<keyword evidence="10" id="KW-0677">Repeat</keyword>
<dbReference type="PANTHER" id="PTHR24251">
    <property type="entry name" value="OVOCHYMASE-RELATED"/>
    <property type="match status" value="1"/>
</dbReference>
<dbReference type="PROSITE" id="PS01187">
    <property type="entry name" value="EGF_CA"/>
    <property type="match status" value="3"/>
</dbReference>
<keyword evidence="12" id="KW-0378">Hydrolase</keyword>
<dbReference type="InterPro" id="IPR001881">
    <property type="entry name" value="EGF-like_Ca-bd_dom"/>
</dbReference>
<dbReference type="CDD" id="cd22201">
    <property type="entry name" value="cubilin_NTD"/>
    <property type="match status" value="1"/>
</dbReference>
<dbReference type="FunFam" id="2.60.120.290:FF:000018">
    <property type="entry name" value="cubilin"/>
    <property type="match status" value="3"/>
</dbReference>
<proteinExistence type="predicted"/>
<feature type="coiled-coil region" evidence="20">
    <location>
        <begin position="73"/>
        <end position="125"/>
    </location>
</feature>
<dbReference type="Gene3D" id="2.60.120.290">
    <property type="entry name" value="Spermadhesin, CUB domain"/>
    <property type="match status" value="27"/>
</dbReference>
<gene>
    <name evidence="23" type="primary">LOC108718474</name>
</gene>
<evidence type="ECO:0000256" key="6">
    <source>
        <dbReference type="ARBA" id="ARBA00022553"/>
    </source>
</evidence>
<dbReference type="FunFam" id="2.10.25.10:FF:000122">
    <property type="entry name" value="Protein crumbs homolog 2"/>
    <property type="match status" value="1"/>
</dbReference>
<dbReference type="GO" id="GO:0005886">
    <property type="term" value="C:plasma membrane"/>
    <property type="evidence" value="ECO:0007669"/>
    <property type="project" value="UniProtKB-SubCell"/>
</dbReference>
<sequence>MLSRGFLPWLFVLLALMCESGDLVKTRQKRENYNEAPRMSSDSGNLIFSTSQTKNIEFKTGPYGKIKINQDDLTELLTQIRKNKEEIAEIKASATGTNQTITNQVSQLNSKLTDIEVKFESLQQTLSRKACNSNPCQNSGACLNLLDSFYCLCPDQWQGPTCTDDVNECQRYGGTALGCQNGGLCQNTPGSYSCTCTPEWYGPLCTMRFDDCRTNPLDICIHGICIDLDREQANQPKYSCVCDVGWMSPPGSSACTADVDECALPNPPCSRNPPVQCSNTMGSFTCGPCPAGWKGNGYSCQDINECETENGGCSLAPAVKCLNTMGSYHCGPCPPGYDGDGHTCAQTDSCSVNNGGCHPLASCDPGDAILPICVCPPGYAGNGYGPSGCLALSNICETHNPCLNGQCKPTVSGYECRCNPGWTGTNCTENIDECSSRPCQNGGNCTDGINSYTCNCPSGWTGFNCESPKQECGGVLTGLTGTFGYPNNPGTDQNGHMLSCTWVIKTEPSKILRITFTYFHLEQSTPCSTEFLQVHDGDSISSFMLGKYCGTSLPREISSSHNSLFFWFHSDHISNNGGFRISWESHLPECGGELVETHGSIFSPGYPGNYPPNRDCYWSISTNPGLYITFAFGTLSLENHESCEKDYLEIRDGLLPQDEVLGKYCNTLAPAPLQTSGPYAWLHFHSDNTVEDRGFHITYITSSSDPACGGNFTDNEGFISSPLWPQPYTGNKQCIYIIQQPANEKISLRFTNLELESSSGCSLSYMEIRDGDTETAPLIGRYCNTTIPPPISSGSNALWIKFKSDASVTRSSFKAFYQVACGGVLTGSGVIQTPHYPNAYFRERTCEWIITQPGGEVVLLTFNSFDILAGTNCGSNSVEIRDGSSSDSPLIGKYCGPDMPMPVQSTERALYVRFTTDSSATNHGFSASFQSLIEGCGGTLTATEGTITSPGYPTVYPHGIQCRWFISIPPGNLIRLTFDLFNLEHGYLCNYDYLEIYDSANATTEFRIGRYCGRSIPPSITSRGNVMTVLLVTDTSTAVEGFSATYTSLNATTACDVTYTEASGMFSSPNYPNRYPNNLQCIYTITVETNKQILLNFTHFVLSTSTQCDKDYVEIRDGGYEISPLLGKFCQGYPPVIVSNSNKLWIKFRSDSSYSETGFSAHWDSASTGCGGTLTAVSGGFTTPNFPMPYYHNSECYWRMMASGGSIFEIQFEHFDLESHSNCQNDYLAVYDGNTTHSHLLEKVCGKRLPDPIRSSGSNVYVKFRTDNSISYSGIFATYRQICQGVLIANRSRGVLESLNYPNSYPHNQQCNWTIQATFGNTINYTFTTFNLEGFLNCQSDYIQLYDGPNNQTRLIGTYCGSQLPPSGTTTGTSLHVVFHSDDTIARTGFQMQWYVNGCGGELSGPFGSFTSPGYPMRYPDNRECIWNIQTSPGSSIQITIWEFSIEYHSTCSYDVLEIYGGPGISSPRLAQLCAPRALGNPLQVSSTGDTMTVRFKTDAYTSGKGFNATWREIPGGCGGVFQVPSGEIHSPNYPRPYEDNTECAWLIRVDSGHRVLLTFRDFDIESHSSCNYDSVTVFDGPNSDADPLAVLCGTQLPAAITSTQNTMFVRLRSDGSNQHKGFSAKFTEACGSLITADSIGATISSPLFPAKYPNNQNCMWIIQAQEPYNHVTLSFTDFETEDRTNNCTSDYVEILDGNNPNAPVQGRYCGINLPHPITSFSNALVVKFVSNNSTSAKGFHATFAASTSACGGTLHMETGAFNSPSYPENYPANTECIWNILSSPGNRLLLSFITFSMQHSDNCFHDYLEIREGNETGTLMGRFCGDTLPSNLTTITGHILWIKFVSDGSLSGSGFQATFSHLFGNNLGGTRGQIASPLWPRNYPIHSNYLWKINVDASQIIQARILEIDIEEHFGCVYDKLKIYDGPDTHYHVIGTYCGITPPPDIFSSGSSMTVQFTSDNSLNMKGFLLEWFAIDDFSENFPTVAPGACGGILRTGDTPMFFFSPGWPNNYIGYLDCTWVIKAPGSTVELNILSVDIEKHRSCNYDKLVIRDGDNNNSPQLAVICGREVPGPIRSSGDSMFIRFTTDSTVSGTGFNASYHKSCGGYLHANRGLITSPNYPEHYSANLNCTWHFLVTSGFTIAAHFEQTFEIPNTDSTCSAGDYLELKNGPDDSSPPLSTATRNGKFCGSNAPSTMHTTDNEMFVRFVSDNSNEGKGFQLRYEALSLACGGSIYISESDPSGFVTSPKYPENYPTNSDCIWIITVPNGEAVELEFKEQFYIEPSENCSSSYLELRDGADTSKRILGKLCGNSLPITYKSLGTAMYLRFRTDNGTPRVGFKAMYKVASCGGTHFGQSGIIQSPGYPSQNYPDNSLCEWYFTGPTGHFLTIQFEGLDLQNSTDCSKDFVEIREYNASGRILGVFCNNTVPRDLVTSDSFAYVRFVSDESVSGRGFRIRYDASTEECGRDYTASYGTISSPNYPNLYPHNRVCEWRITVPAGRRVTLTINDLQLQDQQNCDYDYVAVYNGYQNQSPLLRKFCGNVAPDTEVKSSGNTMRVIFVTDGSVSSGGFLATFSSMEDAACGAVLANPSGGLFSSPGYDQVSNYTKNLNCEWIIQNPNTDNSTTFISFERLQLENHQNCQHDFIELRIDNADGELISRLCGRNTPSVPLALVASQIWVRFVSNAEVENIGFNASYSFTECGGIQAGEYGVIASPNFPAPYNGMSHCAWLLQAPEGHIITLSFVHFDIENHQICRWDSVTIVNGGSPGSPLIGQFCGTTSPGTVQSGSNKLLVIFNSDGTLHGGGFYANWTSDSLGCGGHVHADSGNIKSPGWPQHFPLNSRCTWTIETHESGHYELSFNNNFHIPDENGHCERSYVKVWSGAEVELLATGCGDTAPAPVISPRSVITVTFQSQDTPGSGFFASFISKCGANFTDSFGRIVSPNYPNIYRSNLSCNYTIHAEANMFIVLSFQNFEIESSASCSKDGLKIVGGERASPLANLCGASVPAPISARGSMSLNFYTDSNTNMHGFKATYRVIPCGGTFNASYGTLRSPTFTFTDYHNNMNCSYHVTVQENRIIELKFNEFDVEASSSCLYDYVAVYDGSNSSSPFLGRYCGNVPPPILRSSSNNFFLLFVTDNHLTSRGWRATFRQTLGPMHGCGGYLTNPAGSFGSPDSNLDGKYDSNLNCSWQIIAPVNTQINLTFNAFLLEAQSRGTCRYDYVKVYDGSSMNSNLQGTYCGSSTPAPFFSTSNALTVLFVSDSTLERAGFNASYVFKDILCGGIYNATSTSMTTSSPNFPNLYPPFTLCTWTIDAPALEHVRLSVQTFHLQTDGDCSQNYIELMDSPVGDQGQVHRYCGTETFQIPDFYSYGRTAVVNFKSQNYMPGNGFSFTYQIANCSREYNQTFGYLKSPGWPENYPHRAECTIILRAPPNHTISLFFNSFSLETTSSSSCYDFLEVRNGSDSDSPLIGKYCGNNLPNPIFPKNNVLRLFFKSDLVLSSRGYEITWTSSPSACGGTLFGDHGSFTSPNYPGSYSNNTDCEWTIVAPLGRLITLNFTAFSIDDPGSCDSNYLKVYNGPNASSALAGTFCGMGSSIAPVSSISHQIFIKFHAEHVALPSGFRLQWAT</sequence>
<evidence type="ECO:0000256" key="10">
    <source>
        <dbReference type="ARBA" id="ARBA00022737"/>
    </source>
</evidence>
<dbReference type="InterPro" id="IPR049883">
    <property type="entry name" value="NOTCH1_EGF-like"/>
</dbReference>
<keyword evidence="22" id="KW-1185">Reference proteome</keyword>
<evidence type="ECO:0000256" key="2">
    <source>
        <dbReference type="ARBA" id="ARBA00004202"/>
    </source>
</evidence>
<dbReference type="OMA" id="RGFTVRW"/>
<keyword evidence="17" id="KW-0325">Glycoprotein</keyword>
<dbReference type="FunFam" id="2.10.25.10:FF:000066">
    <property type="entry name" value="FAT atypical cadherin 4"/>
    <property type="match status" value="1"/>
</dbReference>
<keyword evidence="5 19" id="KW-0245">EGF-like domain</keyword>
<dbReference type="FunFam" id="2.60.120.290:FF:000003">
    <property type="entry name" value="Neuropilin"/>
    <property type="match status" value="3"/>
</dbReference>
<dbReference type="GO" id="GO:0005768">
    <property type="term" value="C:endosome"/>
    <property type="evidence" value="ECO:0007669"/>
    <property type="project" value="UniProtKB-SubCell"/>
</dbReference>
<dbReference type="Pfam" id="PF00008">
    <property type="entry name" value="EGF"/>
    <property type="match status" value="1"/>
</dbReference>
<evidence type="ECO:0000256" key="5">
    <source>
        <dbReference type="ARBA" id="ARBA00022536"/>
    </source>
</evidence>
<dbReference type="PROSITE" id="PS00022">
    <property type="entry name" value="EGF_1"/>
    <property type="match status" value="4"/>
</dbReference>
<dbReference type="RefSeq" id="XP_041421805.1">
    <property type="nucleotide sequence ID" value="XM_041565871.1"/>
</dbReference>
<dbReference type="OrthoDB" id="6022136at2759"/>
<evidence type="ECO:0000256" key="14">
    <source>
        <dbReference type="ARBA" id="ARBA00022927"/>
    </source>
</evidence>
<keyword evidence="14" id="KW-0653">Protein transport</keyword>
<dbReference type="FunFam" id="2.10.25.10:FF:000429">
    <property type="entry name" value="Cubilin"/>
    <property type="match status" value="1"/>
</dbReference>
<dbReference type="FunFam" id="2.60.120.290:FF:000045">
    <property type="entry name" value="Cubilin"/>
    <property type="match status" value="1"/>
</dbReference>
<keyword evidence="16 19" id="KW-1015">Disulfide bond</keyword>
<dbReference type="GO" id="GO:0008233">
    <property type="term" value="F:peptidase activity"/>
    <property type="evidence" value="ECO:0007669"/>
    <property type="project" value="UniProtKB-KW"/>
</dbReference>
<feature type="disulfide bond" evidence="19">
    <location>
        <begin position="196"/>
        <end position="205"/>
    </location>
</feature>
<reference evidence="23" key="1">
    <citation type="submission" date="2025-08" db="UniProtKB">
        <authorList>
            <consortium name="RefSeq"/>
        </authorList>
    </citation>
    <scope>IDENTIFICATION</scope>
    <source>
        <strain evidence="23">J_2021</strain>
        <tissue evidence="23">Erythrocytes</tissue>
    </source>
</reference>
<evidence type="ECO:0000256" key="7">
    <source>
        <dbReference type="ARBA" id="ARBA00022670"/>
    </source>
</evidence>
<evidence type="ECO:0000256" key="18">
    <source>
        <dbReference type="PROSITE-ProRule" id="PRU00059"/>
    </source>
</evidence>
<feature type="disulfide bond" evidence="19">
    <location>
        <begin position="153"/>
        <end position="162"/>
    </location>
</feature>
<organism evidence="22 23">
    <name type="scientific">Xenopus laevis</name>
    <name type="common">African clawed frog</name>
    <dbReference type="NCBI Taxonomy" id="8355"/>
    <lineage>
        <taxon>Eukaryota</taxon>
        <taxon>Metazoa</taxon>
        <taxon>Chordata</taxon>
        <taxon>Craniata</taxon>
        <taxon>Vertebrata</taxon>
        <taxon>Euteleostomi</taxon>
        <taxon>Amphibia</taxon>
        <taxon>Batrachia</taxon>
        <taxon>Anura</taxon>
        <taxon>Pipoidea</taxon>
        <taxon>Pipidae</taxon>
        <taxon>Xenopodinae</taxon>
        <taxon>Xenopus</taxon>
        <taxon>Xenopus</taxon>
    </lineage>
</organism>
<dbReference type="FunFam" id="2.60.120.290:FF:000047">
    <property type="entry name" value="Cubilin"/>
    <property type="match status" value="1"/>
</dbReference>
<dbReference type="InterPro" id="IPR018097">
    <property type="entry name" value="EGF_Ca-bd_CS"/>
</dbReference>
<dbReference type="SMART" id="SM00181">
    <property type="entry name" value="EGF"/>
    <property type="match status" value="8"/>
</dbReference>
<comment type="subcellular location">
    <subcellularLocation>
        <location evidence="2">Cell membrane</location>
        <topology evidence="2">Peripheral membrane protein</topology>
    </subcellularLocation>
    <subcellularLocation>
        <location evidence="1">Endosome</location>
    </subcellularLocation>
</comment>
<dbReference type="PROSITE" id="PS50026">
    <property type="entry name" value="EGF_3"/>
    <property type="match status" value="5"/>
</dbReference>
<evidence type="ECO:0000256" key="11">
    <source>
        <dbReference type="ARBA" id="ARBA00022753"/>
    </source>
</evidence>
<keyword evidence="20" id="KW-0175">Coiled coil</keyword>
<evidence type="ECO:0000256" key="1">
    <source>
        <dbReference type="ARBA" id="ARBA00004177"/>
    </source>
</evidence>
<evidence type="ECO:0000256" key="17">
    <source>
        <dbReference type="ARBA" id="ARBA00023180"/>
    </source>
</evidence>
<evidence type="ECO:0000256" key="16">
    <source>
        <dbReference type="ARBA" id="ARBA00023157"/>
    </source>
</evidence>
<keyword evidence="7" id="KW-0645">Protease</keyword>
<evidence type="ECO:0000256" key="8">
    <source>
        <dbReference type="ARBA" id="ARBA00022723"/>
    </source>
</evidence>
<dbReference type="GO" id="GO:0005509">
    <property type="term" value="F:calcium ion binding"/>
    <property type="evidence" value="ECO:0007669"/>
    <property type="project" value="InterPro"/>
</dbReference>
<dbReference type="FunFam" id="2.10.25.10:FF:000379">
    <property type="entry name" value="Cubilin"/>
    <property type="match status" value="1"/>
</dbReference>
<dbReference type="FunFam" id="2.60.120.290:FF:000005">
    <property type="entry name" value="Procollagen C-endopeptidase enhancer 1"/>
    <property type="match status" value="5"/>
</dbReference>
<feature type="disulfide bond" evidence="18">
    <location>
        <begin position="2349"/>
        <end position="2376"/>
    </location>
</feature>
<evidence type="ECO:0000256" key="20">
    <source>
        <dbReference type="SAM" id="Coils"/>
    </source>
</evidence>
<feature type="disulfide bond" evidence="19">
    <location>
        <begin position="456"/>
        <end position="465"/>
    </location>
</feature>
<dbReference type="Proteomes" id="UP000186698">
    <property type="component" value="Chromosome 6L"/>
</dbReference>
<evidence type="ECO:0000313" key="23">
    <source>
        <dbReference type="RefSeq" id="XP_041421805.1"/>
    </source>
</evidence>
<dbReference type="STRING" id="8355.A0A1L8FVN0"/>
<name>A0A1L8FVN0_XENLA</name>
<comment type="caution">
    <text evidence="19">Lacks conserved residue(s) required for the propagation of feature annotation.</text>
</comment>
<evidence type="ECO:0000256" key="13">
    <source>
        <dbReference type="ARBA" id="ARBA00022837"/>
    </source>
</evidence>
<dbReference type="PROSITE" id="PS00010">
    <property type="entry name" value="ASX_HYDROXYL"/>
    <property type="match status" value="3"/>
</dbReference>
<keyword evidence="9 21" id="KW-0732">Signal</keyword>
<dbReference type="SUPFAM" id="SSF49854">
    <property type="entry name" value="Spermadhesin, CUB domain"/>
    <property type="match status" value="27"/>
</dbReference>
<evidence type="ECO:0000256" key="21">
    <source>
        <dbReference type="SAM" id="SignalP"/>
    </source>
</evidence>
<dbReference type="PROSITE" id="PS01180">
    <property type="entry name" value="CUB"/>
    <property type="match status" value="27"/>
</dbReference>
<dbReference type="PROSITE" id="PS01186">
    <property type="entry name" value="EGF_2"/>
    <property type="match status" value="2"/>
</dbReference>
<dbReference type="GeneID" id="108718474"/>